<dbReference type="InterPro" id="IPR011050">
    <property type="entry name" value="Pectin_lyase_fold/virulence"/>
</dbReference>
<dbReference type="SUPFAM" id="SSF51126">
    <property type="entry name" value="Pectin lyase-like"/>
    <property type="match status" value="2"/>
</dbReference>
<evidence type="ECO:0000313" key="4">
    <source>
        <dbReference type="Proteomes" id="UP000241769"/>
    </source>
</evidence>
<dbReference type="Pfam" id="PF07534">
    <property type="entry name" value="TLD"/>
    <property type="match status" value="1"/>
</dbReference>
<evidence type="ECO:0000259" key="2">
    <source>
        <dbReference type="Pfam" id="PF07534"/>
    </source>
</evidence>
<evidence type="ECO:0000259" key="1">
    <source>
        <dbReference type="Pfam" id="PF02214"/>
    </source>
</evidence>
<dbReference type="GO" id="GO:0051260">
    <property type="term" value="P:protein homooligomerization"/>
    <property type="evidence" value="ECO:0007669"/>
    <property type="project" value="InterPro"/>
</dbReference>
<dbReference type="PANTHER" id="PTHR11319:SF35">
    <property type="entry name" value="OUTER MEMBRANE PROTEIN PMPC-RELATED"/>
    <property type="match status" value="1"/>
</dbReference>
<organism evidence="3 4">
    <name type="scientific">Planoprotostelium fungivorum</name>
    <dbReference type="NCBI Taxonomy" id="1890364"/>
    <lineage>
        <taxon>Eukaryota</taxon>
        <taxon>Amoebozoa</taxon>
        <taxon>Evosea</taxon>
        <taxon>Variosea</taxon>
        <taxon>Cavosteliida</taxon>
        <taxon>Cavosteliaceae</taxon>
        <taxon>Planoprotostelium</taxon>
    </lineage>
</organism>
<comment type="caution">
    <text evidence="3">The sequence shown here is derived from an EMBL/GenBank/DDBJ whole genome shotgun (WGS) entry which is preliminary data.</text>
</comment>
<dbReference type="PANTHER" id="PTHR11319">
    <property type="entry name" value="G PROTEIN-COUPLED RECEPTOR-RELATED"/>
    <property type="match status" value="1"/>
</dbReference>
<dbReference type="SUPFAM" id="SSF54695">
    <property type="entry name" value="POZ domain"/>
    <property type="match status" value="1"/>
</dbReference>
<dbReference type="InterPro" id="IPR003131">
    <property type="entry name" value="T1-type_BTB"/>
</dbReference>
<evidence type="ECO:0000313" key="3">
    <source>
        <dbReference type="EMBL" id="PRP86504.1"/>
    </source>
</evidence>
<feature type="domain" description="TLDc" evidence="2">
    <location>
        <begin position="677"/>
        <end position="837"/>
    </location>
</feature>
<keyword evidence="4" id="KW-1185">Reference proteome</keyword>
<dbReference type="OrthoDB" id="2414723at2759"/>
<reference evidence="3 4" key="1">
    <citation type="journal article" date="2018" name="Genome Biol. Evol.">
        <title>Multiple Roots of Fruiting Body Formation in Amoebozoa.</title>
        <authorList>
            <person name="Hillmann F."/>
            <person name="Forbes G."/>
            <person name="Novohradska S."/>
            <person name="Ferling I."/>
            <person name="Riege K."/>
            <person name="Groth M."/>
            <person name="Westermann M."/>
            <person name="Marz M."/>
            <person name="Spaller T."/>
            <person name="Winckler T."/>
            <person name="Schaap P."/>
            <person name="Glockner G."/>
        </authorList>
    </citation>
    <scope>NUCLEOTIDE SEQUENCE [LARGE SCALE GENOMIC DNA]</scope>
    <source>
        <strain evidence="3 4">Jena</strain>
    </source>
</reference>
<dbReference type="STRING" id="1890364.A0A2P6NRC5"/>
<dbReference type="Pfam" id="PF02214">
    <property type="entry name" value="BTB_2"/>
    <property type="match status" value="1"/>
</dbReference>
<accession>A0A2P6NRC5</accession>
<dbReference type="InParanoid" id="A0A2P6NRC5"/>
<gene>
    <name evidence="3" type="ORF">PROFUN_05286</name>
</gene>
<dbReference type="InterPro" id="IPR006571">
    <property type="entry name" value="TLDc_dom"/>
</dbReference>
<dbReference type="Gene3D" id="3.30.710.10">
    <property type="entry name" value="Potassium Channel Kv1.1, Chain A"/>
    <property type="match status" value="1"/>
</dbReference>
<dbReference type="AlphaFoldDB" id="A0A2P6NRC5"/>
<sequence>MSRRIVVSYPPVGAASFLRRLLFTKGQFFRIFRLWDLVMAKVLNYSAWDKAPISFIGFCFHQKMRGLWLYVLFSIFYQLDVVASFNCNATLTNGVYVCPSSKHSADQWLARWLDLTVFEIRSNVWKIYIQNLTLSGSNNVIQTDGNATLLSFQSSNLNSTQFQFSSSPAINLTIMHSNFVNVDFKVQDALNCSALTIVNSSLLNTMLRQIQTTCDITLESVSISNHAFKTSSPGQNIIVRGGSYGRSTLVSSSLVTESKDKGSIAVTDTDFSGDILYNAALYAGLVDLTGVTFRNMGNTSENDNALINANETRALNCQFHNVTFINGAILSDYIKIRNSSFDQSSAFDHPSNATNSYTLIWAGKMLNMRDSIVSNTNVNNPNWRTSPGALYSDDSLLVNCTFNNNRGNIGAAVYASKLNMTSCTFQDNIASQLGGAVYVMNSGTIQDVNSTYNNNGVDDGSGENFKGGAIYTESPASTLNKIAFSSNRANHGSAVYGVNVTLYNCSFFNHTTQNRIDGAVVYLSGSSTITRSSFSNNSLPVIYTEEGAILSLVESSFSYNEPSSLASSPVIDMHGRFTSSSNVFSHNLGTGDGVCNYTFYSVESNASVNITDSTFEDSYRPDEKGFYFIDRDPKLFQIILNYLREGTLATEGLNREQVSRLNEELDYYCMGIQADDGTLLSVEHEAWLKKNLFTNLTNKRWNLMYKATLHGHSIEGIRRHCTHHSQLVFVFKYKDYLFGAYKPTIDANFSGKDPIFTLINPHKIPPTILRSKVSATTTPNVTGTSSSYIMFGNGDIKIRQVGVQLQCDIKLENFFDKNEKGSELFSGVPSFILDDVEK</sequence>
<proteinExistence type="predicted"/>
<name>A0A2P6NRC5_9EUKA</name>
<dbReference type="InterPro" id="IPR011333">
    <property type="entry name" value="SKP1/BTB/POZ_sf"/>
</dbReference>
<dbReference type="EMBL" id="MDYQ01000030">
    <property type="protein sequence ID" value="PRP86504.1"/>
    <property type="molecule type" value="Genomic_DNA"/>
</dbReference>
<feature type="domain" description="Potassium channel tetramerisation-type BTB" evidence="1">
    <location>
        <begin position="621"/>
        <end position="671"/>
    </location>
</feature>
<dbReference type="Proteomes" id="UP000241769">
    <property type="component" value="Unassembled WGS sequence"/>
</dbReference>
<protein>
    <submittedName>
        <fullName evidence="3">Polymorphic outer membrane protein</fullName>
    </submittedName>
</protein>